<dbReference type="OMA" id="MEPERNC"/>
<dbReference type="EnsemblMetazoa" id="XM_001606539">
    <property type="protein sequence ID" value="XP_001606589"/>
    <property type="gene ID" value="LOC100122981"/>
</dbReference>
<organism evidence="2 3">
    <name type="scientific">Nasonia vitripennis</name>
    <name type="common">Parasitic wasp</name>
    <dbReference type="NCBI Taxonomy" id="7425"/>
    <lineage>
        <taxon>Eukaryota</taxon>
        <taxon>Metazoa</taxon>
        <taxon>Ecdysozoa</taxon>
        <taxon>Arthropoda</taxon>
        <taxon>Hexapoda</taxon>
        <taxon>Insecta</taxon>
        <taxon>Pterygota</taxon>
        <taxon>Neoptera</taxon>
        <taxon>Endopterygota</taxon>
        <taxon>Hymenoptera</taxon>
        <taxon>Apocrita</taxon>
        <taxon>Proctotrupomorpha</taxon>
        <taxon>Chalcidoidea</taxon>
        <taxon>Pteromalidae</taxon>
        <taxon>Pteromalinae</taxon>
        <taxon>Nasonia</taxon>
    </lineage>
</organism>
<evidence type="ECO:0000256" key="1">
    <source>
        <dbReference type="SAM" id="SignalP"/>
    </source>
</evidence>
<feature type="signal peptide" evidence="1">
    <location>
        <begin position="1"/>
        <end position="23"/>
    </location>
</feature>
<dbReference type="AlphaFoldDB" id="A0A7M7G6Y6"/>
<keyword evidence="3" id="KW-1185">Reference proteome</keyword>
<dbReference type="InParanoid" id="A0A7M7G6Y6"/>
<protein>
    <submittedName>
        <fullName evidence="2">Uncharacterized protein</fullName>
    </submittedName>
</protein>
<proteinExistence type="predicted"/>
<dbReference type="Proteomes" id="UP000002358">
    <property type="component" value="Chromosome 4"/>
</dbReference>
<evidence type="ECO:0000313" key="3">
    <source>
        <dbReference type="Proteomes" id="UP000002358"/>
    </source>
</evidence>
<dbReference type="KEGG" id="nvi:100122981"/>
<feature type="chain" id="PRO_5029891425" evidence="1">
    <location>
        <begin position="24"/>
        <end position="393"/>
    </location>
</feature>
<dbReference type="OrthoDB" id="10663546at2759"/>
<evidence type="ECO:0000313" key="2">
    <source>
        <dbReference type="EnsemblMetazoa" id="XP_001606589"/>
    </source>
</evidence>
<accession>A0A7M7G6Y6</accession>
<sequence>MSIREKSIALLAIICFFASTTSANERIAYQKHWDFPYGSKIFFNPKLYRQSDEYQNLTYLLCNFHDEKFERNCTAAQDTQPERSCSVTLEHINTDDDLEIYPFGSTRAVIFWSKQVTKGLPIKCIILDFGTCKSKYVLLKESLFSIRWAYFAAYEDSFDLIVSNSFNVRNKYHIDVEGKVTFSQWTNHELSRLGFGDEDYRAIVADSKLQAFLNFGYSLSIFDRYSIVTSLIKPDGWSKVLAVYHDQIGYFQKVESTAHEKIGVAVVYNHRVNVSQFDQEGELKLNTSLTYTFHVRYLALRNLADGGFLLFTIGYGGSEYHLTKVDDQGKVLGTIQMEPERNCGGETPSLQVFDNEANEYCFVVACCDNVYAKLDLVVRCVSDEDLCKSEFVF</sequence>
<reference evidence="2" key="1">
    <citation type="submission" date="2021-01" db="UniProtKB">
        <authorList>
            <consortium name="EnsemblMetazoa"/>
        </authorList>
    </citation>
    <scope>IDENTIFICATION</scope>
</reference>
<keyword evidence="1" id="KW-0732">Signal</keyword>
<gene>
    <name evidence="2" type="primary">100122981</name>
</gene>
<name>A0A7M7G6Y6_NASVI</name>